<evidence type="ECO:0000256" key="4">
    <source>
        <dbReference type="ARBA" id="ARBA00022692"/>
    </source>
</evidence>
<dbReference type="PANTHER" id="PTHR30193:SF37">
    <property type="entry name" value="INNER MEMBRANE ABC TRANSPORTER PERMEASE PROTEIN YCJO"/>
    <property type="match status" value="1"/>
</dbReference>
<dbReference type="GO" id="GO:0005886">
    <property type="term" value="C:plasma membrane"/>
    <property type="evidence" value="ECO:0007669"/>
    <property type="project" value="UniProtKB-SubCell"/>
</dbReference>
<comment type="subcellular location">
    <subcellularLocation>
        <location evidence="1 7">Cell membrane</location>
        <topology evidence="1 7">Multi-pass membrane protein</topology>
    </subcellularLocation>
</comment>
<dbReference type="InterPro" id="IPR000515">
    <property type="entry name" value="MetI-like"/>
</dbReference>
<keyword evidence="6 7" id="KW-0472">Membrane</keyword>
<dbReference type="SUPFAM" id="SSF161098">
    <property type="entry name" value="MetI-like"/>
    <property type="match status" value="1"/>
</dbReference>
<feature type="domain" description="ABC transmembrane type-1" evidence="8">
    <location>
        <begin position="80"/>
        <end position="296"/>
    </location>
</feature>
<evidence type="ECO:0000256" key="2">
    <source>
        <dbReference type="ARBA" id="ARBA00022448"/>
    </source>
</evidence>
<feature type="transmembrane region" description="Helical" evidence="7">
    <location>
        <begin position="86"/>
        <end position="108"/>
    </location>
</feature>
<dbReference type="GO" id="GO:0055085">
    <property type="term" value="P:transmembrane transport"/>
    <property type="evidence" value="ECO:0007669"/>
    <property type="project" value="InterPro"/>
</dbReference>
<dbReference type="Proteomes" id="UP000824140">
    <property type="component" value="Unassembled WGS sequence"/>
</dbReference>
<feature type="transmembrane region" description="Helical" evidence="7">
    <location>
        <begin position="20"/>
        <end position="43"/>
    </location>
</feature>
<sequence>MVKSAPKPRRLKEKYSRREILTAVVFLLPTMILLIGFCYYPAINAVKGSFYDWDGFNLPEWTGLENYASLFSDSIFALSLKNVFKWALGSITVSLLAPLIGALMIFHLKNRRTQYWYRVIFVLPMVVPSVVTIQIWTFIYEPNIGLLNTALRTLGAESLARNWLGEASLVIPALIFVGFPWISGFNLLIYYAGLQDISQDVLEYTQIDGCNGWQRVFHIELPLILGQIKLLLILGLINTLQNITLPLLMTNGGPGYDSYTPGLYMYFQAFRLGSYSMANTIATVMFVIILVLTIISTRLRSKMDA</sequence>
<dbReference type="PANTHER" id="PTHR30193">
    <property type="entry name" value="ABC TRANSPORTER PERMEASE PROTEIN"/>
    <property type="match status" value="1"/>
</dbReference>
<keyword evidence="3" id="KW-1003">Cell membrane</keyword>
<evidence type="ECO:0000256" key="1">
    <source>
        <dbReference type="ARBA" id="ARBA00004651"/>
    </source>
</evidence>
<evidence type="ECO:0000256" key="3">
    <source>
        <dbReference type="ARBA" id="ARBA00022475"/>
    </source>
</evidence>
<dbReference type="AlphaFoldDB" id="A0A9D1FZ09"/>
<evidence type="ECO:0000313" key="10">
    <source>
        <dbReference type="Proteomes" id="UP000824140"/>
    </source>
</evidence>
<organism evidence="9 10">
    <name type="scientific">Candidatus Alectryocaccomicrobium excrementavium</name>
    <dbReference type="NCBI Taxonomy" id="2840668"/>
    <lineage>
        <taxon>Bacteria</taxon>
        <taxon>Bacillati</taxon>
        <taxon>Bacillota</taxon>
        <taxon>Clostridia</taxon>
        <taxon>Candidatus Alectryocaccomicrobium</taxon>
    </lineage>
</organism>
<keyword evidence="2 7" id="KW-0813">Transport</keyword>
<name>A0A9D1FZ09_9FIRM</name>
<dbReference type="CDD" id="cd06261">
    <property type="entry name" value="TM_PBP2"/>
    <property type="match status" value="1"/>
</dbReference>
<reference evidence="9" key="1">
    <citation type="submission" date="2020-10" db="EMBL/GenBank/DDBJ databases">
        <authorList>
            <person name="Gilroy R."/>
        </authorList>
    </citation>
    <scope>NUCLEOTIDE SEQUENCE</scope>
    <source>
        <strain evidence="9">13766</strain>
    </source>
</reference>
<evidence type="ECO:0000256" key="5">
    <source>
        <dbReference type="ARBA" id="ARBA00022989"/>
    </source>
</evidence>
<dbReference type="PROSITE" id="PS50928">
    <property type="entry name" value="ABC_TM1"/>
    <property type="match status" value="1"/>
</dbReference>
<dbReference type="EMBL" id="DVJN01000067">
    <property type="protein sequence ID" value="HIS92064.1"/>
    <property type="molecule type" value="Genomic_DNA"/>
</dbReference>
<feature type="transmembrane region" description="Helical" evidence="7">
    <location>
        <begin position="169"/>
        <end position="192"/>
    </location>
</feature>
<reference evidence="9" key="2">
    <citation type="journal article" date="2021" name="PeerJ">
        <title>Extensive microbial diversity within the chicken gut microbiome revealed by metagenomics and culture.</title>
        <authorList>
            <person name="Gilroy R."/>
            <person name="Ravi A."/>
            <person name="Getino M."/>
            <person name="Pursley I."/>
            <person name="Horton D.L."/>
            <person name="Alikhan N.F."/>
            <person name="Baker D."/>
            <person name="Gharbi K."/>
            <person name="Hall N."/>
            <person name="Watson M."/>
            <person name="Adriaenssens E.M."/>
            <person name="Foster-Nyarko E."/>
            <person name="Jarju S."/>
            <person name="Secka A."/>
            <person name="Antonio M."/>
            <person name="Oren A."/>
            <person name="Chaudhuri R.R."/>
            <person name="La Ragione R."/>
            <person name="Hildebrand F."/>
            <person name="Pallen M.J."/>
        </authorList>
    </citation>
    <scope>NUCLEOTIDE SEQUENCE</scope>
    <source>
        <strain evidence="9">13766</strain>
    </source>
</reference>
<keyword evidence="5 7" id="KW-1133">Transmembrane helix</keyword>
<feature type="transmembrane region" description="Helical" evidence="7">
    <location>
        <begin position="269"/>
        <end position="295"/>
    </location>
</feature>
<dbReference type="Gene3D" id="1.10.3720.10">
    <property type="entry name" value="MetI-like"/>
    <property type="match status" value="1"/>
</dbReference>
<comment type="caution">
    <text evidence="9">The sequence shown here is derived from an EMBL/GenBank/DDBJ whole genome shotgun (WGS) entry which is preliminary data.</text>
</comment>
<dbReference type="InterPro" id="IPR051393">
    <property type="entry name" value="ABC_transporter_permease"/>
</dbReference>
<gene>
    <name evidence="9" type="ORF">IAA84_03510</name>
</gene>
<feature type="transmembrane region" description="Helical" evidence="7">
    <location>
        <begin position="115"/>
        <end position="139"/>
    </location>
</feature>
<accession>A0A9D1FZ09</accession>
<comment type="similarity">
    <text evidence="7">Belongs to the binding-protein-dependent transport system permease family.</text>
</comment>
<evidence type="ECO:0000256" key="7">
    <source>
        <dbReference type="RuleBase" id="RU363032"/>
    </source>
</evidence>
<proteinExistence type="inferred from homology"/>
<dbReference type="Pfam" id="PF00528">
    <property type="entry name" value="BPD_transp_1"/>
    <property type="match status" value="1"/>
</dbReference>
<evidence type="ECO:0000259" key="8">
    <source>
        <dbReference type="PROSITE" id="PS50928"/>
    </source>
</evidence>
<evidence type="ECO:0000313" key="9">
    <source>
        <dbReference type="EMBL" id="HIS92064.1"/>
    </source>
</evidence>
<feature type="transmembrane region" description="Helical" evidence="7">
    <location>
        <begin position="230"/>
        <end position="249"/>
    </location>
</feature>
<dbReference type="InterPro" id="IPR035906">
    <property type="entry name" value="MetI-like_sf"/>
</dbReference>
<evidence type="ECO:0000256" key="6">
    <source>
        <dbReference type="ARBA" id="ARBA00023136"/>
    </source>
</evidence>
<keyword evidence="4 7" id="KW-0812">Transmembrane</keyword>
<protein>
    <submittedName>
        <fullName evidence="9">Sugar ABC transporter permease</fullName>
    </submittedName>
</protein>